<evidence type="ECO:0000313" key="1">
    <source>
        <dbReference type="EMBL" id="ETZ04539.1"/>
    </source>
</evidence>
<comment type="caution">
    <text evidence="1">The sequence shown here is derived from an EMBL/GenBank/DDBJ whole genome shotgun (WGS) entry which is preliminary data.</text>
</comment>
<evidence type="ECO:0000313" key="2">
    <source>
        <dbReference type="Proteomes" id="UP000026922"/>
    </source>
</evidence>
<sequence length="77" mass="8476">MRSLQAFLPFVANLSGNASLSILNFSLSNFVHGLCLLLTPSRFLLHLTTADLDIQNLAATFSNDTPCFVFLILFSKI</sequence>
<accession>A0A061JHW8</accession>
<dbReference type="AlphaFoldDB" id="A0A061JHW8"/>
<dbReference type="Proteomes" id="UP000026922">
    <property type="component" value="Unassembled WGS sequence"/>
</dbReference>
<name>A0A061JHW8_9PROT</name>
<organism evidence="1 2">
    <name type="scientific">Holospora undulata HU1</name>
    <dbReference type="NCBI Taxonomy" id="1321371"/>
    <lineage>
        <taxon>Bacteria</taxon>
        <taxon>Pseudomonadati</taxon>
        <taxon>Pseudomonadota</taxon>
        <taxon>Alphaproteobacteria</taxon>
        <taxon>Holosporales</taxon>
        <taxon>Holosporaceae</taxon>
        <taxon>Holospora</taxon>
    </lineage>
</organism>
<reference evidence="1 2" key="1">
    <citation type="journal article" date="2013" name="Genome Announc.">
        <title>Draft Genome Sequence of Holospora undulata Strain HU1, a Micronucleus-Specific Symbiont of the Ciliate Paramecium caudatum.</title>
        <authorList>
            <person name="Dohra H."/>
            <person name="Suzuki H."/>
            <person name="Suzuki T."/>
            <person name="Tanaka K."/>
            <person name="Fujishima M."/>
        </authorList>
    </citation>
    <scope>NUCLEOTIDE SEQUENCE [LARGE SCALE GENOMIC DNA]</scope>
    <source>
        <strain evidence="1 2">HU1</strain>
    </source>
</reference>
<proteinExistence type="predicted"/>
<protein>
    <submittedName>
        <fullName evidence="1">Uncharacterized protein</fullName>
    </submittedName>
</protein>
<gene>
    <name evidence="1" type="ORF">K737_301055</name>
</gene>
<keyword evidence="2" id="KW-1185">Reference proteome</keyword>
<dbReference type="EMBL" id="ARPM03000182">
    <property type="protein sequence ID" value="ETZ04539.1"/>
    <property type="molecule type" value="Genomic_DNA"/>
</dbReference>